<name>A0ABT5TJ23_9RHOB</name>
<feature type="transmembrane region" description="Helical" evidence="1">
    <location>
        <begin position="183"/>
        <end position="202"/>
    </location>
</feature>
<evidence type="ECO:0000256" key="1">
    <source>
        <dbReference type="SAM" id="Phobius"/>
    </source>
</evidence>
<comment type="caution">
    <text evidence="2">The sequence shown here is derived from an EMBL/GenBank/DDBJ whole genome shotgun (WGS) entry which is preliminary data.</text>
</comment>
<keyword evidence="1" id="KW-0812">Transmembrane</keyword>
<protein>
    <submittedName>
        <fullName evidence="2">Uncharacterized protein</fullName>
    </submittedName>
</protein>
<accession>A0ABT5TJ23</accession>
<organism evidence="2 3">
    <name type="scientific">Roseinatronobacter alkalisoli</name>
    <dbReference type="NCBI Taxonomy" id="3028235"/>
    <lineage>
        <taxon>Bacteria</taxon>
        <taxon>Pseudomonadati</taxon>
        <taxon>Pseudomonadota</taxon>
        <taxon>Alphaproteobacteria</taxon>
        <taxon>Rhodobacterales</taxon>
        <taxon>Paracoccaceae</taxon>
        <taxon>Roseinatronobacter</taxon>
    </lineage>
</organism>
<evidence type="ECO:0000313" key="3">
    <source>
        <dbReference type="Proteomes" id="UP001431784"/>
    </source>
</evidence>
<feature type="transmembrane region" description="Helical" evidence="1">
    <location>
        <begin position="52"/>
        <end position="70"/>
    </location>
</feature>
<dbReference type="EMBL" id="JAQZSM010000089">
    <property type="protein sequence ID" value="MDD7973953.1"/>
    <property type="molecule type" value="Genomic_DNA"/>
</dbReference>
<feature type="transmembrane region" description="Helical" evidence="1">
    <location>
        <begin position="245"/>
        <end position="266"/>
    </location>
</feature>
<feature type="transmembrane region" description="Helical" evidence="1">
    <location>
        <begin position="272"/>
        <end position="292"/>
    </location>
</feature>
<feature type="transmembrane region" description="Helical" evidence="1">
    <location>
        <begin position="152"/>
        <end position="171"/>
    </location>
</feature>
<feature type="transmembrane region" description="Helical" evidence="1">
    <location>
        <begin position="214"/>
        <end position="233"/>
    </location>
</feature>
<keyword evidence="3" id="KW-1185">Reference proteome</keyword>
<reference evidence="2" key="1">
    <citation type="submission" date="2023-02" db="EMBL/GenBank/DDBJ databases">
        <title>Description of Roseinatronobacter alkalisoli sp. nov., an alkaliphilic bacerium isolated from soda soil.</title>
        <authorList>
            <person name="Wei W."/>
        </authorList>
    </citation>
    <scope>NUCLEOTIDE SEQUENCE</scope>
    <source>
        <strain evidence="2">HJB301</strain>
    </source>
</reference>
<feature type="transmembrane region" description="Helical" evidence="1">
    <location>
        <begin position="82"/>
        <end position="101"/>
    </location>
</feature>
<gene>
    <name evidence="2" type="ORF">PUT78_23305</name>
</gene>
<proteinExistence type="predicted"/>
<keyword evidence="1" id="KW-0472">Membrane</keyword>
<evidence type="ECO:0000313" key="2">
    <source>
        <dbReference type="EMBL" id="MDD7973953.1"/>
    </source>
</evidence>
<feature type="transmembrane region" description="Helical" evidence="1">
    <location>
        <begin position="121"/>
        <end position="140"/>
    </location>
</feature>
<keyword evidence="1" id="KW-1133">Transmembrane helix</keyword>
<dbReference type="Proteomes" id="UP001431784">
    <property type="component" value="Unassembled WGS sequence"/>
</dbReference>
<sequence>MSHPRWRSPGPWRWLRWSCRGFFPKVPAQVAPASKGDISDGYRLMTTDREAYFFWGTIFGTALLITLLHNLSAQGADRATDWGRFAFHVAVFAVLLMPGWLQQTHNPATAEGPRKARRYLLFILGLLPLMSLYLRFPGAAQGLTLLQLFDELSLTLIMLAALSTIWLWWFGPMLWRHPQMRRVLIKEFGSVFGAALGLAVFFGVMKGWPAPQVIWVWLFMIGLIGNAIMPMTLPRKHGASDLARVTLLVGEWMSITAFVSIIHLLLSSEADPAPGLIGTALGMALLVVTVHYTNKNSSKPPAYTRRL</sequence>